<dbReference type="EMBL" id="JXAL01000022">
    <property type="protein sequence ID" value="KIL35375.1"/>
    <property type="molecule type" value="Genomic_DNA"/>
</dbReference>
<sequence>MLIRALNLEDAFATSNFTDVKTDDWFAPYAGAAVKHGIIQGKSKNLFAPNATITARRWQQ</sequence>
<keyword evidence="3" id="KW-1185">Reference proteome</keyword>
<organism evidence="2 3">
    <name type="scientific">Cohnella kolymensis</name>
    <dbReference type="NCBI Taxonomy" id="1590652"/>
    <lineage>
        <taxon>Bacteria</taxon>
        <taxon>Bacillati</taxon>
        <taxon>Bacillota</taxon>
        <taxon>Bacilli</taxon>
        <taxon>Bacillales</taxon>
        <taxon>Paenibacillaceae</taxon>
        <taxon>Cohnella</taxon>
    </lineage>
</organism>
<accession>A0ABR5A2Z6</accession>
<dbReference type="PROSITE" id="PS51272">
    <property type="entry name" value="SLH"/>
    <property type="match status" value="1"/>
</dbReference>
<reference evidence="2 3" key="1">
    <citation type="submission" date="2014-12" db="EMBL/GenBank/DDBJ databases">
        <title>Draft genome sequence of Cohnella kolymensis strain B-2846.</title>
        <authorList>
            <person name="Karlyshev A.V."/>
            <person name="Kudryashova E.B."/>
        </authorList>
    </citation>
    <scope>NUCLEOTIDE SEQUENCE [LARGE SCALE GENOMIC DNA]</scope>
    <source>
        <strain evidence="2 3">VKM B-2846</strain>
    </source>
</reference>
<feature type="domain" description="SLH" evidence="1">
    <location>
        <begin position="13"/>
        <end position="60"/>
    </location>
</feature>
<dbReference type="Pfam" id="PF00395">
    <property type="entry name" value="SLH"/>
    <property type="match status" value="1"/>
</dbReference>
<comment type="caution">
    <text evidence="2">The sequence shown here is derived from an EMBL/GenBank/DDBJ whole genome shotgun (WGS) entry which is preliminary data.</text>
</comment>
<name>A0ABR5A2Z6_9BACL</name>
<dbReference type="InterPro" id="IPR001119">
    <property type="entry name" value="SLH_dom"/>
</dbReference>
<evidence type="ECO:0000313" key="3">
    <source>
        <dbReference type="Proteomes" id="UP000054526"/>
    </source>
</evidence>
<proteinExistence type="predicted"/>
<dbReference type="RefSeq" id="WP_041064168.1">
    <property type="nucleotide sequence ID" value="NZ_JXAL01000022.1"/>
</dbReference>
<protein>
    <recommendedName>
        <fullName evidence="1">SLH domain-containing protein</fullName>
    </recommendedName>
</protein>
<dbReference type="Proteomes" id="UP000054526">
    <property type="component" value="Unassembled WGS sequence"/>
</dbReference>
<evidence type="ECO:0000259" key="1">
    <source>
        <dbReference type="PROSITE" id="PS51272"/>
    </source>
</evidence>
<evidence type="ECO:0000313" key="2">
    <source>
        <dbReference type="EMBL" id="KIL35375.1"/>
    </source>
</evidence>
<gene>
    <name evidence="2" type="ORF">SD71_13720</name>
</gene>